<dbReference type="RefSeq" id="WP_188367737.1">
    <property type="nucleotide sequence ID" value="NZ_BMDT01000006.1"/>
</dbReference>
<dbReference type="AlphaFoldDB" id="A0A917N5B6"/>
<accession>A0A917N5B6</accession>
<dbReference type="PANTHER" id="PTHR43158:SF10">
    <property type="entry name" value="ABC TRANSPORTER ATP-BINDING PROTEIN YTRB"/>
    <property type="match status" value="1"/>
</dbReference>
<dbReference type="SMART" id="SM00382">
    <property type="entry name" value="AAA"/>
    <property type="match status" value="1"/>
</dbReference>
<keyword evidence="1" id="KW-0547">Nucleotide-binding</keyword>
<dbReference type="InterPro" id="IPR027417">
    <property type="entry name" value="P-loop_NTPase"/>
</dbReference>
<dbReference type="CDD" id="cd03230">
    <property type="entry name" value="ABC_DR_subfamily_A"/>
    <property type="match status" value="1"/>
</dbReference>
<dbReference type="EMBL" id="BMDT01000006">
    <property type="protein sequence ID" value="GGI65899.1"/>
    <property type="molecule type" value="Genomic_DNA"/>
</dbReference>
<reference evidence="4" key="2">
    <citation type="submission" date="2020-09" db="EMBL/GenBank/DDBJ databases">
        <authorList>
            <person name="Sun Q."/>
            <person name="Sedlacek I."/>
        </authorList>
    </citation>
    <scope>NUCLEOTIDE SEQUENCE</scope>
    <source>
        <strain evidence="4">CCM 8433</strain>
    </source>
</reference>
<keyword evidence="5" id="KW-1185">Reference proteome</keyword>
<dbReference type="GO" id="GO:0016887">
    <property type="term" value="F:ATP hydrolysis activity"/>
    <property type="evidence" value="ECO:0007669"/>
    <property type="project" value="InterPro"/>
</dbReference>
<dbReference type="PANTHER" id="PTHR43158">
    <property type="entry name" value="SKFA PEPTIDE EXPORT ATP-BINDING PROTEIN SKFE"/>
    <property type="match status" value="1"/>
</dbReference>
<evidence type="ECO:0000259" key="3">
    <source>
        <dbReference type="PROSITE" id="PS50893"/>
    </source>
</evidence>
<organism evidence="4 5">
    <name type="scientific">Enterococcus alcedinis</name>
    <dbReference type="NCBI Taxonomy" id="1274384"/>
    <lineage>
        <taxon>Bacteria</taxon>
        <taxon>Bacillati</taxon>
        <taxon>Bacillota</taxon>
        <taxon>Bacilli</taxon>
        <taxon>Lactobacillales</taxon>
        <taxon>Enterococcaceae</taxon>
        <taxon>Enterococcus</taxon>
    </lineage>
</organism>
<gene>
    <name evidence="4" type="ORF">GCM10011482_15530</name>
</gene>
<name>A0A917N5B6_9ENTE</name>
<dbReference type="PROSITE" id="PS50893">
    <property type="entry name" value="ABC_TRANSPORTER_2"/>
    <property type="match status" value="1"/>
</dbReference>
<evidence type="ECO:0000313" key="4">
    <source>
        <dbReference type="EMBL" id="GGI65899.1"/>
    </source>
</evidence>
<comment type="caution">
    <text evidence="4">The sequence shown here is derived from an EMBL/GenBank/DDBJ whole genome shotgun (WGS) entry which is preliminary data.</text>
</comment>
<dbReference type="InterPro" id="IPR003593">
    <property type="entry name" value="AAA+_ATPase"/>
</dbReference>
<sequence length="293" mass="33613">MKLVNISKVIEQKEILKNIDFSLQENEIVGLIGRNGSGKTTLFRTICGQYMSDSGSITIDGTDLAIDPSKRSEIFYIDEKENFLSFYSLKKINQFYLNAYPKFDQELFLDLINQHQLGLNFSYRRMSKGMQGLFQMILAICSNARYLLLDEPFDGLDVIVRKQVIGLLLENISESNRTALIASHNLNELEGMIDRALVLKGHQITQDYQLESLRQNARKIQFVFKSKKVPEIVKQHSKVIQMQGRVITALFENFDTELEAQIQAFEPILFEELPITLEDLFEANLSQETILGD</sequence>
<evidence type="ECO:0000313" key="5">
    <source>
        <dbReference type="Proteomes" id="UP000622610"/>
    </source>
</evidence>
<evidence type="ECO:0000256" key="2">
    <source>
        <dbReference type="ARBA" id="ARBA00022840"/>
    </source>
</evidence>
<dbReference type="Pfam" id="PF00005">
    <property type="entry name" value="ABC_tran"/>
    <property type="match status" value="1"/>
</dbReference>
<feature type="domain" description="ABC transporter" evidence="3">
    <location>
        <begin position="1"/>
        <end position="226"/>
    </location>
</feature>
<dbReference type="SUPFAM" id="SSF52540">
    <property type="entry name" value="P-loop containing nucleoside triphosphate hydrolases"/>
    <property type="match status" value="1"/>
</dbReference>
<dbReference type="Proteomes" id="UP000622610">
    <property type="component" value="Unassembled WGS sequence"/>
</dbReference>
<protein>
    <submittedName>
        <fullName evidence="4">Acetoin ABC transporter ATP-binding protein</fullName>
    </submittedName>
</protein>
<keyword evidence="2 4" id="KW-0067">ATP-binding</keyword>
<dbReference type="InterPro" id="IPR003439">
    <property type="entry name" value="ABC_transporter-like_ATP-bd"/>
</dbReference>
<dbReference type="Gene3D" id="3.40.50.300">
    <property type="entry name" value="P-loop containing nucleotide triphosphate hydrolases"/>
    <property type="match status" value="1"/>
</dbReference>
<proteinExistence type="predicted"/>
<reference evidence="4" key="1">
    <citation type="journal article" date="2014" name="Int. J. Syst. Evol. Microbiol.">
        <title>Complete genome sequence of Corynebacterium casei LMG S-19264T (=DSM 44701T), isolated from a smear-ripened cheese.</title>
        <authorList>
            <consortium name="US DOE Joint Genome Institute (JGI-PGF)"/>
            <person name="Walter F."/>
            <person name="Albersmeier A."/>
            <person name="Kalinowski J."/>
            <person name="Ruckert C."/>
        </authorList>
    </citation>
    <scope>NUCLEOTIDE SEQUENCE</scope>
    <source>
        <strain evidence="4">CCM 8433</strain>
    </source>
</reference>
<evidence type="ECO:0000256" key="1">
    <source>
        <dbReference type="ARBA" id="ARBA00022741"/>
    </source>
</evidence>
<dbReference type="GO" id="GO:0005524">
    <property type="term" value="F:ATP binding"/>
    <property type="evidence" value="ECO:0007669"/>
    <property type="project" value="UniProtKB-KW"/>
</dbReference>